<feature type="non-terminal residue" evidence="2">
    <location>
        <position position="1"/>
    </location>
</feature>
<feature type="region of interest" description="Disordered" evidence="1">
    <location>
        <begin position="1"/>
        <end position="51"/>
    </location>
</feature>
<keyword evidence="3" id="KW-1185">Reference proteome</keyword>
<dbReference type="AlphaFoldDB" id="A0AAV5VB51"/>
<sequence>IKDREEARLLEEKRKEDKEEKKKFFREKGIEKKNKERAEEARKRAEERNAEIHEKRNRIVKKIDVFISENTGKAFEKPIPLPILKTNKKGKKELKPETKMKRTTERLDLLFAETAIVECAVDPFALLKSCSDSGKLEGEPSAHAEYLLSLFDRCGVSLLLEVTSRLFLKIHHCFYCDKPVPSAPLFITHITSEDHRDKMSSSLVNAYREDAFNFWVQLLKMAEQSPSTTLKAPKVETVLPLKNSVVVNRIPPAVPLPVLVKPLTQPPPTVAPHENPLSVLLCATDVKGPCTNLCGDLLDMQSNLLSCTK</sequence>
<evidence type="ECO:0000256" key="1">
    <source>
        <dbReference type="SAM" id="MobiDB-lite"/>
    </source>
</evidence>
<dbReference type="PANTHER" id="PTHR36936">
    <property type="entry name" value="PROTEIN CBG25168"/>
    <property type="match status" value="1"/>
</dbReference>
<gene>
    <name evidence="2" type="ORF">PFISCL1PPCAC_6755</name>
</gene>
<organism evidence="2 3">
    <name type="scientific">Pristionchus fissidentatus</name>
    <dbReference type="NCBI Taxonomy" id="1538716"/>
    <lineage>
        <taxon>Eukaryota</taxon>
        <taxon>Metazoa</taxon>
        <taxon>Ecdysozoa</taxon>
        <taxon>Nematoda</taxon>
        <taxon>Chromadorea</taxon>
        <taxon>Rhabditida</taxon>
        <taxon>Rhabditina</taxon>
        <taxon>Diplogasteromorpha</taxon>
        <taxon>Diplogasteroidea</taxon>
        <taxon>Neodiplogasteridae</taxon>
        <taxon>Pristionchus</taxon>
    </lineage>
</organism>
<dbReference type="Proteomes" id="UP001432322">
    <property type="component" value="Unassembled WGS sequence"/>
</dbReference>
<evidence type="ECO:0008006" key="4">
    <source>
        <dbReference type="Google" id="ProtNLM"/>
    </source>
</evidence>
<dbReference type="PANTHER" id="PTHR36936:SF3">
    <property type="entry name" value="PROTEIN CBG26223"/>
    <property type="match status" value="1"/>
</dbReference>
<accession>A0AAV5VB51</accession>
<evidence type="ECO:0000313" key="3">
    <source>
        <dbReference type="Proteomes" id="UP001432322"/>
    </source>
</evidence>
<comment type="caution">
    <text evidence="2">The sequence shown here is derived from an EMBL/GenBank/DDBJ whole genome shotgun (WGS) entry which is preliminary data.</text>
</comment>
<reference evidence="2" key="1">
    <citation type="submission" date="2023-10" db="EMBL/GenBank/DDBJ databases">
        <title>Genome assembly of Pristionchus species.</title>
        <authorList>
            <person name="Yoshida K."/>
            <person name="Sommer R.J."/>
        </authorList>
    </citation>
    <scope>NUCLEOTIDE SEQUENCE</scope>
    <source>
        <strain evidence="2">RS5133</strain>
    </source>
</reference>
<protein>
    <recommendedName>
        <fullName evidence="4">C2H2-type domain-containing protein</fullName>
    </recommendedName>
</protein>
<proteinExistence type="predicted"/>
<evidence type="ECO:0000313" key="2">
    <source>
        <dbReference type="EMBL" id="GMT15458.1"/>
    </source>
</evidence>
<dbReference type="EMBL" id="BTSY01000002">
    <property type="protein sequence ID" value="GMT15458.1"/>
    <property type="molecule type" value="Genomic_DNA"/>
</dbReference>
<name>A0AAV5VB51_9BILA</name>